<evidence type="ECO:0000313" key="3">
    <source>
        <dbReference type="Proteomes" id="UP000001396"/>
    </source>
</evidence>
<proteinExistence type="predicted"/>
<comment type="caution">
    <text evidence="2">The sequence shown here is derived from an EMBL/GenBank/DDBJ whole genome shotgun (WGS) entry which is preliminary data.</text>
</comment>
<gene>
    <name evidence="2" type="ORF">PPL_07990</name>
</gene>
<keyword evidence="3" id="KW-1185">Reference proteome</keyword>
<sequence length="56" mass="6861">MFVKLSHLLLSKILNELEENEDRIRFSLTCKRWYNEREHYFRFNVDSIKGPVDDQS</sequence>
<dbReference type="Proteomes" id="UP000001396">
    <property type="component" value="Unassembled WGS sequence"/>
</dbReference>
<dbReference type="GeneID" id="31363469"/>
<dbReference type="Pfam" id="PF00646">
    <property type="entry name" value="F-box"/>
    <property type="match status" value="1"/>
</dbReference>
<reference evidence="2 3" key="1">
    <citation type="journal article" date="2011" name="Genome Res.">
        <title>Phylogeny-wide analysis of social amoeba genomes highlights ancient origins for complex intercellular communication.</title>
        <authorList>
            <person name="Heidel A.J."/>
            <person name="Lawal H.M."/>
            <person name="Felder M."/>
            <person name="Schilde C."/>
            <person name="Helps N.R."/>
            <person name="Tunggal B."/>
            <person name="Rivero F."/>
            <person name="John U."/>
            <person name="Schleicher M."/>
            <person name="Eichinger L."/>
            <person name="Platzer M."/>
            <person name="Noegel A.A."/>
            <person name="Schaap P."/>
            <person name="Gloeckner G."/>
        </authorList>
    </citation>
    <scope>NUCLEOTIDE SEQUENCE [LARGE SCALE GENOMIC DNA]</scope>
    <source>
        <strain evidence="3">ATCC 26659 / Pp 5 / PN500</strain>
    </source>
</reference>
<dbReference type="EMBL" id="ADBJ01000036">
    <property type="protein sequence ID" value="EFA79165.1"/>
    <property type="molecule type" value="Genomic_DNA"/>
</dbReference>
<name>D3BHI8_HETP5</name>
<evidence type="ECO:0000259" key="1">
    <source>
        <dbReference type="Pfam" id="PF00646"/>
    </source>
</evidence>
<dbReference type="RefSeq" id="XP_020431286.1">
    <property type="nucleotide sequence ID" value="XM_020578822.1"/>
</dbReference>
<protein>
    <recommendedName>
        <fullName evidence="1">F-box domain-containing protein</fullName>
    </recommendedName>
</protein>
<evidence type="ECO:0000313" key="2">
    <source>
        <dbReference type="EMBL" id="EFA79165.1"/>
    </source>
</evidence>
<dbReference type="AlphaFoldDB" id="D3BHI8"/>
<dbReference type="InParanoid" id="D3BHI8"/>
<feature type="domain" description="F-box" evidence="1">
    <location>
        <begin position="4"/>
        <end position="35"/>
    </location>
</feature>
<accession>D3BHI8</accession>
<organism evidence="2 3">
    <name type="scientific">Heterostelium pallidum (strain ATCC 26659 / Pp 5 / PN500)</name>
    <name type="common">Cellular slime mold</name>
    <name type="synonym">Polysphondylium pallidum</name>
    <dbReference type="NCBI Taxonomy" id="670386"/>
    <lineage>
        <taxon>Eukaryota</taxon>
        <taxon>Amoebozoa</taxon>
        <taxon>Evosea</taxon>
        <taxon>Eumycetozoa</taxon>
        <taxon>Dictyostelia</taxon>
        <taxon>Acytosteliales</taxon>
        <taxon>Acytosteliaceae</taxon>
        <taxon>Heterostelium</taxon>
    </lineage>
</organism>
<dbReference type="InterPro" id="IPR001810">
    <property type="entry name" value="F-box_dom"/>
</dbReference>
<dbReference type="Gene3D" id="1.20.1280.50">
    <property type="match status" value="1"/>
</dbReference>